<evidence type="ECO:0000313" key="1">
    <source>
        <dbReference type="EMBL" id="NGY04651.1"/>
    </source>
</evidence>
<dbReference type="InterPro" id="IPR036629">
    <property type="entry name" value="YjbJ_sf"/>
</dbReference>
<dbReference type="EMBL" id="JAAMOW010000003">
    <property type="protein sequence ID" value="NGY04651.1"/>
    <property type="molecule type" value="Genomic_DNA"/>
</dbReference>
<comment type="caution">
    <text evidence="1">The sequence shown here is derived from an EMBL/GenBank/DDBJ whole genome shotgun (WGS) entry which is preliminary data.</text>
</comment>
<gene>
    <name evidence="1" type="ORF">G7Y85_07740</name>
</gene>
<proteinExistence type="predicted"/>
<dbReference type="Proteomes" id="UP000472676">
    <property type="component" value="Unassembled WGS sequence"/>
</dbReference>
<sequence>MDIDINHTAAAADAVPAVRPLPTKLTKSQTRAAVLADALAIKRKWKTLIALAGATWNKLHTEELVRVDGNFHRLAGLVQLRYAVSREEADRQTKAFFALHDLAL</sequence>
<accession>A0A6M2BR15</accession>
<dbReference type="SUPFAM" id="SSF69047">
    <property type="entry name" value="Hypothetical protein YjbJ"/>
    <property type="match status" value="1"/>
</dbReference>
<protein>
    <submittedName>
        <fullName evidence="1">Uncharacterized protein</fullName>
    </submittedName>
</protein>
<dbReference type="Gene3D" id="1.10.1470.10">
    <property type="entry name" value="YjbJ"/>
    <property type="match status" value="1"/>
</dbReference>
<name>A0A6M2BR15_9GAMM</name>
<evidence type="ECO:0000313" key="2">
    <source>
        <dbReference type="Proteomes" id="UP000472676"/>
    </source>
</evidence>
<reference evidence="1 2" key="1">
    <citation type="journal article" date="2014" name="Int. J. Syst. Evol. Microbiol.">
        <title>Solimonas terrae sp. nov., isolated from soil.</title>
        <authorList>
            <person name="Kim S.J."/>
            <person name="Moon J.Y."/>
            <person name="Weon H.Y."/>
            <person name="Ahn J.H."/>
            <person name="Chen W.M."/>
            <person name="Kwon S.W."/>
        </authorList>
    </citation>
    <scope>NUCLEOTIDE SEQUENCE [LARGE SCALE GENOMIC DNA]</scope>
    <source>
        <strain evidence="1 2">KIS83-12</strain>
    </source>
</reference>
<organism evidence="1 2">
    <name type="scientific">Solimonas terrae</name>
    <dbReference type="NCBI Taxonomy" id="1396819"/>
    <lineage>
        <taxon>Bacteria</taxon>
        <taxon>Pseudomonadati</taxon>
        <taxon>Pseudomonadota</taxon>
        <taxon>Gammaproteobacteria</taxon>
        <taxon>Nevskiales</taxon>
        <taxon>Nevskiaceae</taxon>
        <taxon>Solimonas</taxon>
    </lineage>
</organism>
<dbReference type="RefSeq" id="WP_166254374.1">
    <property type="nucleotide sequence ID" value="NZ_JAAMOW010000003.1"/>
</dbReference>
<dbReference type="AlphaFoldDB" id="A0A6M2BR15"/>
<keyword evidence="2" id="KW-1185">Reference proteome</keyword>